<evidence type="ECO:0000259" key="5">
    <source>
        <dbReference type="Pfam" id="PF02350"/>
    </source>
</evidence>
<dbReference type="PANTHER" id="PTHR43174">
    <property type="entry name" value="UDP-N-ACETYLGLUCOSAMINE 2-EPIMERASE"/>
    <property type="match status" value="1"/>
</dbReference>
<dbReference type="Proteomes" id="UP000886819">
    <property type="component" value="Unassembled WGS sequence"/>
</dbReference>
<sequence>MRRIRIMSVFGTRPEAIKMCPLVLAMEREARLESLVCVTGQHREMLHQAMAQFSVTAQDDLDVMQARQTLAQMTGRVLNGMEEVLARRRPEMVLVHGDTTTSFAAALAAFYARIPVGHVEAGLRTPTFDSPFPEEMNRRLTGRIARLHFAPTARAAENLAREGVREGVYVTGNTVIDALGYTVREGYRFCAPALADGLPPGRLVLVTAHRRENWGRPMENICRAVRALADRFGDVRFLFPMHPNPTVRKTVQGLLSGHPRILLTDPLDAVDMHNLLARSYLVLTDSGGLQEEAPALGAPVVVLRTETERPEAIEAGTAVLAGVEQADIERVAGRLLSDAAAHAAMAHAVSPYGDGHASERILEAVLQYFDKA</sequence>
<dbReference type="Gene3D" id="3.40.50.2000">
    <property type="entry name" value="Glycogen Phosphorylase B"/>
    <property type="match status" value="2"/>
</dbReference>
<accession>A0A9D0Z016</accession>
<dbReference type="InterPro" id="IPR029767">
    <property type="entry name" value="WecB-like"/>
</dbReference>
<evidence type="ECO:0000256" key="4">
    <source>
        <dbReference type="RuleBase" id="RU003513"/>
    </source>
</evidence>
<evidence type="ECO:0000256" key="1">
    <source>
        <dbReference type="ARBA" id="ARBA00023235"/>
    </source>
</evidence>
<proteinExistence type="inferred from homology"/>
<dbReference type="NCBIfam" id="TIGR00236">
    <property type="entry name" value="wecB"/>
    <property type="match status" value="1"/>
</dbReference>
<reference evidence="6" key="1">
    <citation type="submission" date="2020-10" db="EMBL/GenBank/DDBJ databases">
        <authorList>
            <person name="Gilroy R."/>
        </authorList>
    </citation>
    <scope>NUCLEOTIDE SEQUENCE</scope>
    <source>
        <strain evidence="6">ChiHile30-977</strain>
    </source>
</reference>
<protein>
    <recommendedName>
        <fullName evidence="3">UDP-N-acetylglucosamine 2-epimerase (non-hydrolyzing)</fullName>
        <ecNumber evidence="3">5.1.3.14</ecNumber>
    </recommendedName>
</protein>
<organism evidence="6 7">
    <name type="scientific">Candidatus Avichristensenella intestinipullorum</name>
    <dbReference type="NCBI Taxonomy" id="2840693"/>
    <lineage>
        <taxon>Bacteria</taxon>
        <taxon>Bacillati</taxon>
        <taxon>Bacillota</taxon>
        <taxon>Clostridia</taxon>
        <taxon>Candidatus Avichristensenella</taxon>
    </lineage>
</organism>
<name>A0A9D0Z016_9FIRM</name>
<comment type="caution">
    <text evidence="6">The sequence shown here is derived from an EMBL/GenBank/DDBJ whole genome shotgun (WGS) entry which is preliminary data.</text>
</comment>
<comment type="similarity">
    <text evidence="2 4">Belongs to the UDP-N-acetylglucosamine 2-epimerase family.</text>
</comment>
<dbReference type="SUPFAM" id="SSF53756">
    <property type="entry name" value="UDP-Glycosyltransferase/glycogen phosphorylase"/>
    <property type="match status" value="1"/>
</dbReference>
<dbReference type="Pfam" id="PF02350">
    <property type="entry name" value="Epimerase_2"/>
    <property type="match status" value="1"/>
</dbReference>
<feature type="domain" description="UDP-N-acetylglucosamine 2-epimerase" evidence="5">
    <location>
        <begin position="25"/>
        <end position="365"/>
    </location>
</feature>
<evidence type="ECO:0000256" key="3">
    <source>
        <dbReference type="ARBA" id="ARBA00038858"/>
    </source>
</evidence>
<dbReference type="CDD" id="cd03786">
    <property type="entry name" value="GTB_UDP-GlcNAc_2-Epimerase"/>
    <property type="match status" value="1"/>
</dbReference>
<evidence type="ECO:0000313" key="6">
    <source>
        <dbReference type="EMBL" id="HIQ63990.1"/>
    </source>
</evidence>
<evidence type="ECO:0000313" key="7">
    <source>
        <dbReference type="Proteomes" id="UP000886819"/>
    </source>
</evidence>
<keyword evidence="1 4" id="KW-0413">Isomerase</keyword>
<gene>
    <name evidence="6" type="primary">wecB</name>
    <name evidence="6" type="ORF">IAA66_10500</name>
</gene>
<dbReference type="EMBL" id="DVFI01000145">
    <property type="protein sequence ID" value="HIQ63990.1"/>
    <property type="molecule type" value="Genomic_DNA"/>
</dbReference>
<dbReference type="EC" id="5.1.3.14" evidence="3"/>
<evidence type="ECO:0000256" key="2">
    <source>
        <dbReference type="ARBA" id="ARBA00038209"/>
    </source>
</evidence>
<dbReference type="GO" id="GO:0008761">
    <property type="term" value="F:UDP-N-acetylglucosamine 2-epimerase activity"/>
    <property type="evidence" value="ECO:0007669"/>
    <property type="project" value="UniProtKB-EC"/>
</dbReference>
<dbReference type="AlphaFoldDB" id="A0A9D0Z016"/>
<reference evidence="6" key="2">
    <citation type="journal article" date="2021" name="PeerJ">
        <title>Extensive microbial diversity within the chicken gut microbiome revealed by metagenomics and culture.</title>
        <authorList>
            <person name="Gilroy R."/>
            <person name="Ravi A."/>
            <person name="Getino M."/>
            <person name="Pursley I."/>
            <person name="Horton D.L."/>
            <person name="Alikhan N.F."/>
            <person name="Baker D."/>
            <person name="Gharbi K."/>
            <person name="Hall N."/>
            <person name="Watson M."/>
            <person name="Adriaenssens E.M."/>
            <person name="Foster-Nyarko E."/>
            <person name="Jarju S."/>
            <person name="Secka A."/>
            <person name="Antonio M."/>
            <person name="Oren A."/>
            <person name="Chaudhuri R.R."/>
            <person name="La Ragione R."/>
            <person name="Hildebrand F."/>
            <person name="Pallen M.J."/>
        </authorList>
    </citation>
    <scope>NUCLEOTIDE SEQUENCE</scope>
    <source>
        <strain evidence="6">ChiHile30-977</strain>
    </source>
</reference>
<dbReference type="InterPro" id="IPR003331">
    <property type="entry name" value="UDP_GlcNAc_Epimerase_2_dom"/>
</dbReference>
<dbReference type="PANTHER" id="PTHR43174:SF2">
    <property type="entry name" value="UDP-N-ACETYLGLUCOSAMINE 2-EPIMERASE"/>
    <property type="match status" value="1"/>
</dbReference>